<dbReference type="AlphaFoldDB" id="A0A645B9L4"/>
<dbReference type="EMBL" id="VSSQ01018726">
    <property type="protein sequence ID" value="MPM62169.1"/>
    <property type="molecule type" value="Genomic_DNA"/>
</dbReference>
<evidence type="ECO:0000259" key="2">
    <source>
        <dbReference type="Pfam" id="PF13309"/>
    </source>
</evidence>
<dbReference type="InterPro" id="IPR013559">
    <property type="entry name" value="YheO"/>
</dbReference>
<comment type="caution">
    <text evidence="3">The sequence shown here is derived from an EMBL/GenBank/DDBJ whole genome shotgun (WGS) entry which is preliminary data.</text>
</comment>
<protein>
    <submittedName>
        <fullName evidence="3">Transcriptional regulator DauR</fullName>
    </submittedName>
</protein>
<dbReference type="Pfam" id="PF13309">
    <property type="entry name" value="HTH_22"/>
    <property type="match status" value="1"/>
</dbReference>
<proteinExistence type="predicted"/>
<dbReference type="PANTHER" id="PTHR35568:SF1">
    <property type="entry name" value="TRANSCRIPTIONAL REGULATOR DAUR"/>
    <property type="match status" value="1"/>
</dbReference>
<dbReference type="Pfam" id="PF08348">
    <property type="entry name" value="PAS_6"/>
    <property type="match status" value="1"/>
</dbReference>
<evidence type="ECO:0000313" key="3">
    <source>
        <dbReference type="EMBL" id="MPM62169.1"/>
    </source>
</evidence>
<dbReference type="PANTHER" id="PTHR35568">
    <property type="entry name" value="TRANSCRIPTIONAL REGULATOR DAUR"/>
    <property type="match status" value="1"/>
</dbReference>
<feature type="domain" description="Transcriptional regulator DauR-like HTH" evidence="2">
    <location>
        <begin position="159"/>
        <end position="218"/>
    </location>
</feature>
<evidence type="ECO:0000259" key="1">
    <source>
        <dbReference type="Pfam" id="PF08348"/>
    </source>
</evidence>
<dbReference type="InterPro" id="IPR039446">
    <property type="entry name" value="DauR-like"/>
</dbReference>
<reference evidence="3" key="1">
    <citation type="submission" date="2019-08" db="EMBL/GenBank/DDBJ databases">
        <authorList>
            <person name="Kucharzyk K."/>
            <person name="Murdoch R.W."/>
            <person name="Higgins S."/>
            <person name="Loffler F."/>
        </authorList>
    </citation>
    <scope>NUCLEOTIDE SEQUENCE</scope>
</reference>
<accession>A0A645B9L4</accession>
<organism evidence="3">
    <name type="scientific">bioreactor metagenome</name>
    <dbReference type="NCBI Taxonomy" id="1076179"/>
    <lineage>
        <taxon>unclassified sequences</taxon>
        <taxon>metagenomes</taxon>
        <taxon>ecological metagenomes</taxon>
    </lineage>
</organism>
<feature type="domain" description="YheO-like" evidence="1">
    <location>
        <begin position="14"/>
        <end position="123"/>
    </location>
</feature>
<sequence>MDSEFSDINPELLPYVPFVKAIAAMFGENCEVLLHDVSKLEHSIVMIENGHVTGRKVGSPMTDLGLYFLQSDQFKNTTFLANYQSETKSGDKLKSTSIFLRNEKKEIIGFLCINYDFSHLANLGQKIADFCRVNSNIQEENGNRNEDEVFPDSLDELFNRVFDQMLKKIGIPVEKMKKADKINLVRMLNKRGIFLITGAIDEVARRINVTRYTIYNYLAEIKSWNSKEVM</sequence>
<name>A0A645B9L4_9ZZZZ</name>
<gene>
    <name evidence="3" type="primary">dauR_10</name>
    <name evidence="3" type="ORF">SDC9_109035</name>
</gene>
<dbReference type="InterPro" id="IPR039445">
    <property type="entry name" value="DauR-like_HTH"/>
</dbReference>